<evidence type="ECO:0000313" key="2">
    <source>
        <dbReference type="Proteomes" id="UP001165393"/>
    </source>
</evidence>
<name>A0AA42B8C0_9GAMM</name>
<gene>
    <name evidence="1" type="ORF">NAF29_15475</name>
</gene>
<dbReference type="Proteomes" id="UP001165393">
    <property type="component" value="Unassembled WGS sequence"/>
</dbReference>
<evidence type="ECO:0000313" key="1">
    <source>
        <dbReference type="EMBL" id="MCM2681055.1"/>
    </source>
</evidence>
<keyword evidence="2" id="KW-1185">Reference proteome</keyword>
<proteinExistence type="predicted"/>
<dbReference type="AlphaFoldDB" id="A0AA42B8C0"/>
<reference evidence="1 2" key="1">
    <citation type="journal article" date="2013" name="Antonie Van Leeuwenhoek">
        <title>Echinimonas agarilytica gen. nov., sp. nov., a new gammaproteobacterium isolated from the sea urchin Strongylocentrotus intermedius.</title>
        <authorList>
            <person name="Nedashkovskaya O.I."/>
            <person name="Stenkova A.M."/>
            <person name="Zhukova N.V."/>
            <person name="Van Trappen S."/>
            <person name="Lee J.S."/>
            <person name="Kim S.B."/>
        </authorList>
    </citation>
    <scope>NUCLEOTIDE SEQUENCE [LARGE SCALE GENOMIC DNA]</scope>
    <source>
        <strain evidence="1 2">KMM 6351</strain>
    </source>
</reference>
<protein>
    <submittedName>
        <fullName evidence="1">Uncharacterized protein</fullName>
    </submittedName>
</protein>
<comment type="caution">
    <text evidence="1">The sequence shown here is derived from an EMBL/GenBank/DDBJ whole genome shotgun (WGS) entry which is preliminary data.</text>
</comment>
<organism evidence="1 2">
    <name type="scientific">Echinimonas agarilytica</name>
    <dbReference type="NCBI Taxonomy" id="1215918"/>
    <lineage>
        <taxon>Bacteria</taxon>
        <taxon>Pseudomonadati</taxon>
        <taxon>Pseudomonadota</taxon>
        <taxon>Gammaproteobacteria</taxon>
        <taxon>Alteromonadales</taxon>
        <taxon>Echinimonadaceae</taxon>
        <taxon>Echinimonas</taxon>
    </lineage>
</organism>
<sequence length="140" mass="15760">MKSNTIADKKVRQLTAQMQTFRTSITSQAQQIQRQLTHLYNKGEPTSEKRVDQVIRTLLEKVPAVIISQSESGQNHRDVLKQILTAEDPAAEDITAVIKKHNSNIQRIWQSSDPTALAQVCLGIIHQQQMNKKKPVAVLP</sequence>
<dbReference type="EMBL" id="JAMQGP010000008">
    <property type="protein sequence ID" value="MCM2681055.1"/>
    <property type="molecule type" value="Genomic_DNA"/>
</dbReference>
<accession>A0AA42B8C0</accession>